<evidence type="ECO:0000313" key="1">
    <source>
        <dbReference type="EMBL" id="PCF97647.1"/>
    </source>
</evidence>
<protein>
    <submittedName>
        <fullName evidence="1">Sulfurtransferase complex subunit TusB</fullName>
    </submittedName>
</protein>
<dbReference type="InterPro" id="IPR007215">
    <property type="entry name" value="Sulphur_relay_TusB/DsrH"/>
</dbReference>
<organism evidence="1 2">
    <name type="scientific">Vreelandella nigrificans</name>
    <dbReference type="NCBI Taxonomy" id="2042704"/>
    <lineage>
        <taxon>Bacteria</taxon>
        <taxon>Pseudomonadati</taxon>
        <taxon>Pseudomonadota</taxon>
        <taxon>Gammaproteobacteria</taxon>
        <taxon>Oceanospirillales</taxon>
        <taxon>Halomonadaceae</taxon>
        <taxon>Vreelandella</taxon>
    </lineage>
</organism>
<sequence length="95" mass="10402">MLHILNKPPSSDAAQHMLEAMSGGDTVVLIEDAAQAALYPEWLGWKTSAASIYLLTEDVLSRGLYSAALSNNLPLIELGDFVALTEQHEKIVSWY</sequence>
<dbReference type="Pfam" id="PF04077">
    <property type="entry name" value="DsrH"/>
    <property type="match status" value="1"/>
</dbReference>
<keyword evidence="2" id="KW-1185">Reference proteome</keyword>
<gene>
    <name evidence="1" type="primary">dsrH</name>
    <name evidence="1" type="ORF">CPA45_02675</name>
</gene>
<dbReference type="PANTHER" id="PTHR37526:SF1">
    <property type="entry name" value="PROTEIN TUSB"/>
    <property type="match status" value="1"/>
</dbReference>
<reference evidence="2" key="1">
    <citation type="submission" date="2017-09" db="EMBL/GenBank/DDBJ databases">
        <authorList>
            <person name="Cho G.-S."/>
            <person name="Oguntoyinbo F.A."/>
            <person name="Cnockaert M."/>
            <person name="Kabisch J."/>
            <person name="Neve H."/>
            <person name="Bockelmann W."/>
            <person name="Wenning M."/>
            <person name="Franz C.M."/>
            <person name="Vandamme P."/>
        </authorList>
    </citation>
    <scope>NUCLEOTIDE SEQUENCE [LARGE SCALE GENOMIC DNA]</scope>
    <source>
        <strain evidence="2">MBT G8648</strain>
    </source>
</reference>
<dbReference type="InterPro" id="IPR027396">
    <property type="entry name" value="DsrEFH-like"/>
</dbReference>
<dbReference type="SUPFAM" id="SSF75169">
    <property type="entry name" value="DsrEFH-like"/>
    <property type="match status" value="1"/>
</dbReference>
<keyword evidence="1" id="KW-0808">Transferase</keyword>
<dbReference type="AlphaFoldDB" id="A0A2A4HTB4"/>
<dbReference type="Gene3D" id="3.40.1260.10">
    <property type="entry name" value="DsrEFH-like"/>
    <property type="match status" value="1"/>
</dbReference>
<dbReference type="PANTHER" id="PTHR37526">
    <property type="entry name" value="PROTEIN TUSB"/>
    <property type="match status" value="1"/>
</dbReference>
<dbReference type="Proteomes" id="UP000218677">
    <property type="component" value="Unassembled WGS sequence"/>
</dbReference>
<dbReference type="GO" id="GO:0002143">
    <property type="term" value="P:tRNA wobble position uridine thiolation"/>
    <property type="evidence" value="ECO:0007669"/>
    <property type="project" value="InterPro"/>
</dbReference>
<dbReference type="GO" id="GO:0016740">
    <property type="term" value="F:transferase activity"/>
    <property type="evidence" value="ECO:0007669"/>
    <property type="project" value="UniProtKB-KW"/>
</dbReference>
<dbReference type="RefSeq" id="WP_096650062.1">
    <property type="nucleotide sequence ID" value="NZ_NWUX01000001.1"/>
</dbReference>
<accession>A0A2A4HTB4</accession>
<name>A0A2A4HTB4_9GAMM</name>
<evidence type="ECO:0000313" key="2">
    <source>
        <dbReference type="Proteomes" id="UP000218677"/>
    </source>
</evidence>
<comment type="caution">
    <text evidence="1">The sequence shown here is derived from an EMBL/GenBank/DDBJ whole genome shotgun (WGS) entry which is preliminary data.</text>
</comment>
<proteinExistence type="predicted"/>
<dbReference type="GO" id="GO:1990228">
    <property type="term" value="C:sulfurtransferase complex"/>
    <property type="evidence" value="ECO:0007669"/>
    <property type="project" value="TreeGrafter"/>
</dbReference>
<dbReference type="NCBIfam" id="TIGR03011">
    <property type="entry name" value="sulf_tusB_dsrH"/>
    <property type="match status" value="1"/>
</dbReference>
<dbReference type="OrthoDB" id="9795117at2"/>
<dbReference type="EMBL" id="NWUX01000001">
    <property type="protein sequence ID" value="PCF97647.1"/>
    <property type="molecule type" value="Genomic_DNA"/>
</dbReference>